<evidence type="ECO:0000313" key="2">
    <source>
        <dbReference type="EMBL" id="KAB1649247.1"/>
    </source>
</evidence>
<dbReference type="PANTHER" id="PTHR46623:SF6">
    <property type="entry name" value="ALPHA_BETA-HYDROLASES SUPERFAMILY PROTEIN"/>
    <property type="match status" value="1"/>
</dbReference>
<dbReference type="SUPFAM" id="SSF53474">
    <property type="entry name" value="alpha/beta-Hydrolases"/>
    <property type="match status" value="1"/>
</dbReference>
<keyword evidence="2" id="KW-0378">Hydrolase</keyword>
<name>A0A6H9WQJ5_9MICO</name>
<evidence type="ECO:0000259" key="1">
    <source>
        <dbReference type="Pfam" id="PF01738"/>
    </source>
</evidence>
<dbReference type="PANTHER" id="PTHR46623">
    <property type="entry name" value="CARBOXYMETHYLENEBUTENOLIDASE-RELATED"/>
    <property type="match status" value="1"/>
</dbReference>
<dbReference type="Pfam" id="PF01738">
    <property type="entry name" value="DLH"/>
    <property type="match status" value="1"/>
</dbReference>
<dbReference type="Gene3D" id="3.40.50.1820">
    <property type="entry name" value="alpha/beta hydrolase"/>
    <property type="match status" value="1"/>
</dbReference>
<dbReference type="GO" id="GO:0016787">
    <property type="term" value="F:hydrolase activity"/>
    <property type="evidence" value="ECO:0007669"/>
    <property type="project" value="UniProtKB-KW"/>
</dbReference>
<reference evidence="2 3" key="1">
    <citation type="submission" date="2019-09" db="EMBL/GenBank/DDBJ databases">
        <title>Phylogeny of genus Pseudoclavibacter and closely related genus.</title>
        <authorList>
            <person name="Li Y."/>
        </authorList>
    </citation>
    <scope>NUCLEOTIDE SEQUENCE [LARGE SCALE GENOMIC DNA]</scope>
    <source>
        <strain evidence="2 3">EGI 60007</strain>
    </source>
</reference>
<protein>
    <submittedName>
        <fullName evidence="2">Dienelactone hydrolase family protein</fullName>
    </submittedName>
</protein>
<dbReference type="InterPro" id="IPR051049">
    <property type="entry name" value="Dienelactone_hydrolase-like"/>
</dbReference>
<sequence>MGTRTTLTASDGFTLNAYRAEPDGAPRGGVVLFGEVWGLNTWVRSVTDRWAEHGYLAISPAMFDRVEYGYESEDYSRMPLDFFASYSQETALLDMAAAVEAASEGGRVGVTGYCFGGANSWRAAAQVDGVAAASGYYGGGVPNYIGLTPRVPTEMHFGSRDQGIPMEQVEELAQAHPDVDIYTYDADHGFCNSDAPRFDRDACEAASARSLAFFRTHVG</sequence>
<keyword evidence="3" id="KW-1185">Reference proteome</keyword>
<dbReference type="Proteomes" id="UP000431744">
    <property type="component" value="Unassembled WGS sequence"/>
</dbReference>
<dbReference type="RefSeq" id="WP_158027839.1">
    <property type="nucleotide sequence ID" value="NZ_BMHG01000001.1"/>
</dbReference>
<proteinExistence type="predicted"/>
<dbReference type="OrthoDB" id="3208682at2"/>
<dbReference type="InterPro" id="IPR029058">
    <property type="entry name" value="AB_hydrolase_fold"/>
</dbReference>
<accession>A0A6H9WQJ5</accession>
<organism evidence="2 3">
    <name type="scientific">Pseudoclavibacter endophyticus</name>
    <dbReference type="NCBI Taxonomy" id="1778590"/>
    <lineage>
        <taxon>Bacteria</taxon>
        <taxon>Bacillati</taxon>
        <taxon>Actinomycetota</taxon>
        <taxon>Actinomycetes</taxon>
        <taxon>Micrococcales</taxon>
        <taxon>Microbacteriaceae</taxon>
        <taxon>Pseudoclavibacter</taxon>
    </lineage>
</organism>
<feature type="domain" description="Dienelactone hydrolase" evidence="1">
    <location>
        <begin position="16"/>
        <end position="217"/>
    </location>
</feature>
<dbReference type="AlphaFoldDB" id="A0A6H9WQJ5"/>
<comment type="caution">
    <text evidence="2">The sequence shown here is derived from an EMBL/GenBank/DDBJ whole genome shotgun (WGS) entry which is preliminary data.</text>
</comment>
<evidence type="ECO:0000313" key="3">
    <source>
        <dbReference type="Proteomes" id="UP000431744"/>
    </source>
</evidence>
<dbReference type="InterPro" id="IPR002925">
    <property type="entry name" value="Dienelactn_hydro"/>
</dbReference>
<dbReference type="EMBL" id="WBJY01000001">
    <property type="protein sequence ID" value="KAB1649247.1"/>
    <property type="molecule type" value="Genomic_DNA"/>
</dbReference>
<gene>
    <name evidence="2" type="ORF">F8O04_02935</name>
</gene>